<proteinExistence type="predicted"/>
<organism evidence="2 3">
    <name type="scientific">Desulfosarcina alkanivorans</name>
    <dbReference type="NCBI Taxonomy" id="571177"/>
    <lineage>
        <taxon>Bacteria</taxon>
        <taxon>Pseudomonadati</taxon>
        <taxon>Thermodesulfobacteriota</taxon>
        <taxon>Desulfobacteria</taxon>
        <taxon>Desulfobacterales</taxon>
        <taxon>Desulfosarcinaceae</taxon>
        <taxon>Desulfosarcina</taxon>
    </lineage>
</organism>
<keyword evidence="1" id="KW-1133">Transmembrane helix</keyword>
<evidence type="ECO:0000256" key="1">
    <source>
        <dbReference type="SAM" id="Phobius"/>
    </source>
</evidence>
<sequence>MVKVIPEIKKAEGEKLSNPQLEVLEEMTKQTEKFLEYLNDGAEKLIIWALLAMSLDVLTDYIFICMFTNSRYKETVCPELATPQLFFH</sequence>
<protein>
    <submittedName>
        <fullName evidence="2">Uncharacterized protein</fullName>
    </submittedName>
</protein>
<dbReference type="AlphaFoldDB" id="A0A5K7YNK0"/>
<dbReference type="KEGG" id="dalk:DSCA_37700"/>
<keyword evidence="3" id="KW-1185">Reference proteome</keyword>
<name>A0A5K7YNK0_9BACT</name>
<keyword evidence="1" id="KW-0812">Transmembrane</keyword>
<feature type="transmembrane region" description="Helical" evidence="1">
    <location>
        <begin position="45"/>
        <end position="64"/>
    </location>
</feature>
<keyword evidence="1" id="KW-0472">Membrane</keyword>
<accession>A0A5K7YNK0</accession>
<evidence type="ECO:0000313" key="2">
    <source>
        <dbReference type="EMBL" id="BBO69840.1"/>
    </source>
</evidence>
<gene>
    <name evidence="2" type="ORF">DSCA_37700</name>
</gene>
<evidence type="ECO:0000313" key="3">
    <source>
        <dbReference type="Proteomes" id="UP000427906"/>
    </source>
</evidence>
<dbReference type="Proteomes" id="UP000427906">
    <property type="component" value="Chromosome"/>
</dbReference>
<dbReference type="EMBL" id="AP021874">
    <property type="protein sequence ID" value="BBO69840.1"/>
    <property type="molecule type" value="Genomic_DNA"/>
</dbReference>
<reference evidence="2 3" key="1">
    <citation type="submission" date="2019-11" db="EMBL/GenBank/DDBJ databases">
        <title>Comparative genomics of hydrocarbon-degrading Desulfosarcina strains.</title>
        <authorList>
            <person name="Watanabe M."/>
            <person name="Kojima H."/>
            <person name="Fukui M."/>
        </authorList>
    </citation>
    <scope>NUCLEOTIDE SEQUENCE [LARGE SCALE GENOMIC DNA]</scope>
    <source>
        <strain evidence="2 3">PL12</strain>
    </source>
</reference>